<sequence>MSKKEKGLIFIPYQDTDNFFSDGILTREFAILYLLWKHGVKEVINVKKPRTFLDRKHYQIKKEFYPTGTVERMVFNILQQSKTVQYLPFISIDQVIKRRVWWNNGYKKICPELRQIIDKKREYLVYSDNPFAVELLIFLKSCGCKIYFDVMDNFVIHPSLNDKEHKSAFECYKKIFTFADCISANSQQTCDFMKSSTDKVVNLVKNGVFAENECENLIGLEEIKLLKKKKSEFNKCVGYIGKLGLRLDADLIDYVSCRCKDTLFVFVGGYLKGQINEKLLKIFNSRSNVLHINAVPSAYVYTLCNEFDILSIPHSIGVNENGGDPLKLYQYMTRKKAIISTPILGVDEFKDYIYISSKKEEWVELLNDNSMKICEAPINSFTWETRLQPIFEVID</sequence>
<dbReference type="Proteomes" id="UP000095544">
    <property type="component" value="Unassembled WGS sequence"/>
</dbReference>
<gene>
    <name evidence="1" type="ORF">ERS852491_01696</name>
</gene>
<dbReference type="SUPFAM" id="SSF53756">
    <property type="entry name" value="UDP-Glycosyltransferase/glycogen phosphorylase"/>
    <property type="match status" value="1"/>
</dbReference>
<name>A0A174DJ86_9FIRM</name>
<dbReference type="EMBL" id="CYZU01000012">
    <property type="protein sequence ID" value="CUO25621.1"/>
    <property type="molecule type" value="Genomic_DNA"/>
</dbReference>
<dbReference type="AlphaFoldDB" id="A0A174DJ86"/>
<organism evidence="1 2">
    <name type="scientific">Faecalicatena contorta</name>
    <dbReference type="NCBI Taxonomy" id="39482"/>
    <lineage>
        <taxon>Bacteria</taxon>
        <taxon>Bacillati</taxon>
        <taxon>Bacillota</taxon>
        <taxon>Clostridia</taxon>
        <taxon>Lachnospirales</taxon>
        <taxon>Lachnospiraceae</taxon>
        <taxon>Faecalicatena</taxon>
    </lineage>
</organism>
<protein>
    <submittedName>
        <fullName evidence="1">Uncharacterized protein</fullName>
    </submittedName>
</protein>
<dbReference type="Gene3D" id="3.40.50.2000">
    <property type="entry name" value="Glycogen Phosphorylase B"/>
    <property type="match status" value="1"/>
</dbReference>
<proteinExistence type="predicted"/>
<dbReference type="STRING" id="39482.ERS852491_01696"/>
<dbReference type="OrthoDB" id="9816564at2"/>
<evidence type="ECO:0000313" key="2">
    <source>
        <dbReference type="Proteomes" id="UP000095544"/>
    </source>
</evidence>
<dbReference type="RefSeq" id="WP_055152553.1">
    <property type="nucleotide sequence ID" value="NZ_CYZU01000012.1"/>
</dbReference>
<accession>A0A174DJ86</accession>
<reference evidence="1 2" key="1">
    <citation type="submission" date="2015-09" db="EMBL/GenBank/DDBJ databases">
        <authorList>
            <consortium name="Pathogen Informatics"/>
        </authorList>
    </citation>
    <scope>NUCLEOTIDE SEQUENCE [LARGE SCALE GENOMIC DNA]</scope>
    <source>
        <strain evidence="1 2">2789STDY5834876</strain>
    </source>
</reference>
<evidence type="ECO:0000313" key="1">
    <source>
        <dbReference type="EMBL" id="CUO25621.1"/>
    </source>
</evidence>